<dbReference type="EC" id="2.7.1.148" evidence="2 9"/>
<evidence type="ECO:0000256" key="4">
    <source>
        <dbReference type="ARBA" id="ARBA00022679"/>
    </source>
</evidence>
<evidence type="ECO:0000313" key="13">
    <source>
        <dbReference type="Proteomes" id="UP000645217"/>
    </source>
</evidence>
<dbReference type="PANTHER" id="PTHR43527:SF2">
    <property type="entry name" value="4-DIPHOSPHOCYTIDYL-2-C-METHYL-D-ERYTHRITOL KINASE, CHLOROPLASTIC"/>
    <property type="match status" value="1"/>
</dbReference>
<sequence>MTAVTVRVPAKVNLQLSVGPRRDDGYHDLVNVFHAVSLFDEVTASVPVGVPPGAGPAVVSGTATVTVSVEGDSAGQVPLDGDNLAVRAALALAERAGRPVAVHLAVRKAIPVAGGMAGGSADAAAALVACDELWGLRLDRRELLDIGAGLGSDVPFALFGGTAVGTGRGERLAPVPVGGEFHWVFALADGGLSTPAVYGECDRLRESTGEPVAWPRADEALMAALAAGDAKALGVALVNDLQPAALMLRPSLERTLAAGREHGALGALVSGSGPTCAFLAESPAHAADLAAALRDADVCRATVTAHGPVPGAEIVAG</sequence>
<dbReference type="InterPro" id="IPR036554">
    <property type="entry name" value="GHMP_kinase_C_sf"/>
</dbReference>
<dbReference type="InterPro" id="IPR014721">
    <property type="entry name" value="Ribsml_uS5_D2-typ_fold_subgr"/>
</dbReference>
<evidence type="ECO:0000256" key="7">
    <source>
        <dbReference type="ARBA" id="ARBA00022840"/>
    </source>
</evidence>
<dbReference type="InterPro" id="IPR006204">
    <property type="entry name" value="GHMP_kinase_N_dom"/>
</dbReference>
<reference evidence="12" key="2">
    <citation type="submission" date="2020-09" db="EMBL/GenBank/DDBJ databases">
        <authorList>
            <person name="Sun Q."/>
            <person name="Ohkuma M."/>
        </authorList>
    </citation>
    <scope>NUCLEOTIDE SEQUENCE</scope>
    <source>
        <strain evidence="12">JCM 13064</strain>
    </source>
</reference>
<dbReference type="SUPFAM" id="SSF54211">
    <property type="entry name" value="Ribosomal protein S5 domain 2-like"/>
    <property type="match status" value="1"/>
</dbReference>
<comment type="similarity">
    <text evidence="1 9">Belongs to the GHMP kinase family. IspE subfamily.</text>
</comment>
<proteinExistence type="inferred from homology"/>
<organism evidence="12 13">
    <name type="scientific">Sphaerisporangium melleum</name>
    <dbReference type="NCBI Taxonomy" id="321316"/>
    <lineage>
        <taxon>Bacteria</taxon>
        <taxon>Bacillati</taxon>
        <taxon>Actinomycetota</taxon>
        <taxon>Actinomycetes</taxon>
        <taxon>Streptosporangiales</taxon>
        <taxon>Streptosporangiaceae</taxon>
        <taxon>Sphaerisporangium</taxon>
    </lineage>
</organism>
<dbReference type="GO" id="GO:0050515">
    <property type="term" value="F:4-(cytidine 5'-diphospho)-2-C-methyl-D-erythritol kinase activity"/>
    <property type="evidence" value="ECO:0007669"/>
    <property type="project" value="UniProtKB-UniRule"/>
</dbReference>
<dbReference type="InterPro" id="IPR020568">
    <property type="entry name" value="Ribosomal_Su5_D2-typ_SF"/>
</dbReference>
<keyword evidence="13" id="KW-1185">Reference proteome</keyword>
<dbReference type="Gene3D" id="3.30.70.890">
    <property type="entry name" value="GHMP kinase, C-terminal domain"/>
    <property type="match status" value="1"/>
</dbReference>
<dbReference type="Pfam" id="PF08544">
    <property type="entry name" value="GHMP_kinases_C"/>
    <property type="match status" value="1"/>
</dbReference>
<evidence type="ECO:0000256" key="6">
    <source>
        <dbReference type="ARBA" id="ARBA00022777"/>
    </source>
</evidence>
<evidence type="ECO:0000256" key="1">
    <source>
        <dbReference type="ARBA" id="ARBA00009684"/>
    </source>
</evidence>
<dbReference type="InterPro" id="IPR004424">
    <property type="entry name" value="IspE"/>
</dbReference>
<dbReference type="SUPFAM" id="SSF55060">
    <property type="entry name" value="GHMP Kinase, C-terminal domain"/>
    <property type="match status" value="1"/>
</dbReference>
<dbReference type="EMBL" id="BMNT01000004">
    <property type="protein sequence ID" value="GGK69686.1"/>
    <property type="molecule type" value="Genomic_DNA"/>
</dbReference>
<evidence type="ECO:0000256" key="9">
    <source>
        <dbReference type="HAMAP-Rule" id="MF_00061"/>
    </source>
</evidence>
<dbReference type="Gene3D" id="3.30.230.10">
    <property type="match status" value="1"/>
</dbReference>
<evidence type="ECO:0000259" key="11">
    <source>
        <dbReference type="Pfam" id="PF08544"/>
    </source>
</evidence>
<feature type="active site" evidence="9">
    <location>
        <position position="153"/>
    </location>
</feature>
<comment type="pathway">
    <text evidence="9">Isoprenoid biosynthesis; isopentenyl diphosphate biosynthesis via DXP pathway; isopentenyl diphosphate from 1-deoxy-D-xylulose 5-phosphate: step 3/6.</text>
</comment>
<dbReference type="Proteomes" id="UP000645217">
    <property type="component" value="Unassembled WGS sequence"/>
</dbReference>
<keyword evidence="7 9" id="KW-0067">ATP-binding</keyword>
<name>A0A917QV66_9ACTN</name>
<evidence type="ECO:0000256" key="3">
    <source>
        <dbReference type="ARBA" id="ARBA00017473"/>
    </source>
</evidence>
<dbReference type="NCBIfam" id="TIGR00154">
    <property type="entry name" value="ispE"/>
    <property type="match status" value="1"/>
</dbReference>
<dbReference type="InterPro" id="IPR013750">
    <property type="entry name" value="GHMP_kinase_C_dom"/>
</dbReference>
<keyword evidence="4 9" id="KW-0808">Transferase</keyword>
<dbReference type="PIRSF" id="PIRSF010376">
    <property type="entry name" value="IspE"/>
    <property type="match status" value="1"/>
</dbReference>
<comment type="catalytic activity">
    <reaction evidence="9">
        <text>4-CDP-2-C-methyl-D-erythritol + ATP = 4-CDP-2-C-methyl-D-erythritol 2-phosphate + ADP + H(+)</text>
        <dbReference type="Rhea" id="RHEA:18437"/>
        <dbReference type="ChEBI" id="CHEBI:15378"/>
        <dbReference type="ChEBI" id="CHEBI:30616"/>
        <dbReference type="ChEBI" id="CHEBI:57823"/>
        <dbReference type="ChEBI" id="CHEBI:57919"/>
        <dbReference type="ChEBI" id="CHEBI:456216"/>
        <dbReference type="EC" id="2.7.1.148"/>
    </reaction>
</comment>
<evidence type="ECO:0000256" key="8">
    <source>
        <dbReference type="ARBA" id="ARBA00032554"/>
    </source>
</evidence>
<protein>
    <recommendedName>
        <fullName evidence="3 9">4-diphosphocytidyl-2-C-methyl-D-erythritol kinase</fullName>
        <shortName evidence="9">CMK</shortName>
        <ecNumber evidence="2 9">2.7.1.148</ecNumber>
    </recommendedName>
    <alternativeName>
        <fullName evidence="8 9">4-(cytidine-5'-diphospho)-2-C-methyl-D-erythritol kinase</fullName>
    </alternativeName>
</protein>
<feature type="domain" description="GHMP kinase C-terminal" evidence="11">
    <location>
        <begin position="221"/>
        <end position="295"/>
    </location>
</feature>
<accession>A0A917QV66</accession>
<feature type="binding site" evidence="9">
    <location>
        <begin position="111"/>
        <end position="121"/>
    </location>
    <ligand>
        <name>ATP</name>
        <dbReference type="ChEBI" id="CHEBI:30616"/>
    </ligand>
</feature>
<evidence type="ECO:0000256" key="2">
    <source>
        <dbReference type="ARBA" id="ARBA00012052"/>
    </source>
</evidence>
<dbReference type="PANTHER" id="PTHR43527">
    <property type="entry name" value="4-DIPHOSPHOCYTIDYL-2-C-METHYL-D-ERYTHRITOL KINASE, CHLOROPLASTIC"/>
    <property type="match status" value="1"/>
</dbReference>
<dbReference type="AlphaFoldDB" id="A0A917QV66"/>
<keyword evidence="5 9" id="KW-0547">Nucleotide-binding</keyword>
<evidence type="ECO:0000259" key="10">
    <source>
        <dbReference type="Pfam" id="PF00288"/>
    </source>
</evidence>
<evidence type="ECO:0000313" key="12">
    <source>
        <dbReference type="EMBL" id="GGK69686.1"/>
    </source>
</evidence>
<keyword evidence="6 9" id="KW-0418">Kinase</keyword>
<dbReference type="GO" id="GO:0016114">
    <property type="term" value="P:terpenoid biosynthetic process"/>
    <property type="evidence" value="ECO:0007669"/>
    <property type="project" value="UniProtKB-UniRule"/>
</dbReference>
<feature type="active site" evidence="9">
    <location>
        <position position="11"/>
    </location>
</feature>
<gene>
    <name evidence="9 12" type="primary">ispE</name>
    <name evidence="12" type="ORF">GCM10007964_10890</name>
</gene>
<evidence type="ECO:0000256" key="5">
    <source>
        <dbReference type="ARBA" id="ARBA00022741"/>
    </source>
</evidence>
<comment type="caution">
    <text evidence="12">The sequence shown here is derived from an EMBL/GenBank/DDBJ whole genome shotgun (WGS) entry which is preliminary data.</text>
</comment>
<dbReference type="Pfam" id="PF00288">
    <property type="entry name" value="GHMP_kinases_N"/>
    <property type="match status" value="1"/>
</dbReference>
<reference evidence="12" key="1">
    <citation type="journal article" date="2014" name="Int. J. Syst. Evol. Microbiol.">
        <title>Complete genome sequence of Corynebacterium casei LMG S-19264T (=DSM 44701T), isolated from a smear-ripened cheese.</title>
        <authorList>
            <consortium name="US DOE Joint Genome Institute (JGI-PGF)"/>
            <person name="Walter F."/>
            <person name="Albersmeier A."/>
            <person name="Kalinowski J."/>
            <person name="Ruckert C."/>
        </authorList>
    </citation>
    <scope>NUCLEOTIDE SEQUENCE</scope>
    <source>
        <strain evidence="12">JCM 13064</strain>
    </source>
</reference>
<comment type="function">
    <text evidence="9">Catalyzes the phosphorylation of the position 2 hydroxy group of 4-diphosphocytidyl-2C-methyl-D-erythritol.</text>
</comment>
<dbReference type="GO" id="GO:0019288">
    <property type="term" value="P:isopentenyl diphosphate biosynthetic process, methylerythritol 4-phosphate pathway"/>
    <property type="evidence" value="ECO:0007669"/>
    <property type="project" value="UniProtKB-UniRule"/>
</dbReference>
<dbReference type="NCBIfam" id="NF002870">
    <property type="entry name" value="PRK03188.1"/>
    <property type="match status" value="1"/>
</dbReference>
<dbReference type="GO" id="GO:0005524">
    <property type="term" value="F:ATP binding"/>
    <property type="evidence" value="ECO:0007669"/>
    <property type="project" value="UniProtKB-UniRule"/>
</dbReference>
<feature type="domain" description="GHMP kinase N-terminal" evidence="10">
    <location>
        <begin position="83"/>
        <end position="161"/>
    </location>
</feature>
<dbReference type="HAMAP" id="MF_00061">
    <property type="entry name" value="IspE"/>
    <property type="match status" value="1"/>
</dbReference>
<keyword evidence="9" id="KW-0414">Isoprene biosynthesis</keyword>